<dbReference type="EMBL" id="VVZV01000035">
    <property type="protein sequence ID" value="KAA5314426.1"/>
    <property type="molecule type" value="Genomic_DNA"/>
</dbReference>
<protein>
    <recommendedName>
        <fullName evidence="4">CPBP family intramembrane metalloprotease</fullName>
    </recommendedName>
</protein>
<dbReference type="RefSeq" id="WP_149917540.1">
    <property type="nucleotide sequence ID" value="NZ_VVZC01000073.1"/>
</dbReference>
<feature type="transmembrane region" description="Helical" evidence="1">
    <location>
        <begin position="6"/>
        <end position="29"/>
    </location>
</feature>
<reference evidence="2 3" key="1">
    <citation type="journal article" date="2019" name="Nat. Med.">
        <title>A library of human gut bacterial isolates paired with longitudinal multiomics data enables mechanistic microbiome research.</title>
        <authorList>
            <person name="Poyet M."/>
            <person name="Groussin M."/>
            <person name="Gibbons S.M."/>
            <person name="Avila-Pacheco J."/>
            <person name="Jiang X."/>
            <person name="Kearney S.M."/>
            <person name="Perrotta A.R."/>
            <person name="Berdy B."/>
            <person name="Zhao S."/>
            <person name="Lieberman T.D."/>
            <person name="Swanson P.K."/>
            <person name="Smith M."/>
            <person name="Roesemann S."/>
            <person name="Alexander J.E."/>
            <person name="Rich S.A."/>
            <person name="Livny J."/>
            <person name="Vlamakis H."/>
            <person name="Clish C."/>
            <person name="Bullock K."/>
            <person name="Deik A."/>
            <person name="Scott J."/>
            <person name="Pierce K.A."/>
            <person name="Xavier R.J."/>
            <person name="Alm E.J."/>
        </authorList>
    </citation>
    <scope>NUCLEOTIDE SEQUENCE [LARGE SCALE GENOMIC DNA]</scope>
    <source>
        <strain evidence="2 3">BIOML-A25</strain>
    </source>
</reference>
<organism evidence="2 3">
    <name type="scientific">Phocaeicola dorei</name>
    <dbReference type="NCBI Taxonomy" id="357276"/>
    <lineage>
        <taxon>Bacteria</taxon>
        <taxon>Pseudomonadati</taxon>
        <taxon>Bacteroidota</taxon>
        <taxon>Bacteroidia</taxon>
        <taxon>Bacteroidales</taxon>
        <taxon>Bacteroidaceae</taxon>
        <taxon>Phocaeicola</taxon>
    </lineage>
</organism>
<evidence type="ECO:0000313" key="3">
    <source>
        <dbReference type="Proteomes" id="UP000481700"/>
    </source>
</evidence>
<evidence type="ECO:0000313" key="2">
    <source>
        <dbReference type="EMBL" id="KAA5314426.1"/>
    </source>
</evidence>
<name>A0A6L3IZ10_9BACT</name>
<keyword evidence="1" id="KW-0472">Membrane</keyword>
<evidence type="ECO:0000256" key="1">
    <source>
        <dbReference type="SAM" id="Phobius"/>
    </source>
</evidence>
<accession>A0A6L3IZ10</accession>
<comment type="caution">
    <text evidence="2">The sequence shown here is derived from an EMBL/GenBank/DDBJ whole genome shotgun (WGS) entry which is preliminary data.</text>
</comment>
<dbReference type="Proteomes" id="UP000481700">
    <property type="component" value="Unassembled WGS sequence"/>
</dbReference>
<proteinExistence type="predicted"/>
<feature type="transmembrane region" description="Helical" evidence="1">
    <location>
        <begin position="61"/>
        <end position="79"/>
    </location>
</feature>
<keyword evidence="1" id="KW-0812">Transmembrane</keyword>
<gene>
    <name evidence="2" type="ORF">F2Z07_20770</name>
</gene>
<feature type="transmembrane region" description="Helical" evidence="1">
    <location>
        <begin position="125"/>
        <end position="145"/>
    </location>
</feature>
<feature type="transmembrane region" description="Helical" evidence="1">
    <location>
        <begin position="151"/>
        <end position="168"/>
    </location>
</feature>
<keyword evidence="1" id="KW-1133">Transmembrane helix</keyword>
<evidence type="ECO:0008006" key="4">
    <source>
        <dbReference type="Google" id="ProtNLM"/>
    </source>
</evidence>
<feature type="transmembrane region" description="Helical" evidence="1">
    <location>
        <begin position="180"/>
        <end position="197"/>
    </location>
</feature>
<sequence length="254" mass="29117">MNQPLSYTGFILCLVLITICFIAAVYLSYRKSSRLRDMVQFVVSPKDDMALDFKLFSIIKTALWLILIHVSITVVYHFADLMFYSESAETSIGDSIQTLPLWVVLILPPVLEETAFRLPLKRKRLYITLSSAAVMFFISAIIFSSKVYDVTWERLLCCSIIALATWFWGYKWVSKVNFKTWLWILVLSFSILHIINYDLSTMSIDGWIRVVLKEAVKIPSALMFSYVRIKHGFGTSVALHFTINLSAYCMGALT</sequence>
<dbReference type="AlphaFoldDB" id="A0A6L3IZ10"/>